<evidence type="ECO:0000313" key="4">
    <source>
        <dbReference type="Proteomes" id="UP000019763"/>
    </source>
</evidence>
<dbReference type="GO" id="GO:0003677">
    <property type="term" value="F:DNA binding"/>
    <property type="evidence" value="ECO:0007669"/>
    <property type="project" value="InterPro"/>
</dbReference>
<dbReference type="RefSeq" id="XP_011129568.1">
    <property type="nucleotide sequence ID" value="XM_011131266.1"/>
</dbReference>
<comment type="caution">
    <text evidence="3">The sequence shown here is derived from an EMBL/GenBank/DDBJ whole genome shotgun (WGS) entry which is preliminary data.</text>
</comment>
<reference evidence="3" key="1">
    <citation type="submission" date="2013-12" db="EMBL/GenBank/DDBJ databases">
        <authorList>
            <person name="Omoto C.K."/>
            <person name="Sibley D."/>
            <person name="Venepally P."/>
            <person name="Hadjithomas M."/>
            <person name="Karamycheva S."/>
            <person name="Brunk B."/>
            <person name="Roos D."/>
            <person name="Caler E."/>
            <person name="Lorenzi H."/>
        </authorList>
    </citation>
    <scope>NUCLEOTIDE SEQUENCE</scope>
</reference>
<dbReference type="GeneID" id="22911690"/>
<dbReference type="VEuPathDB" id="CryptoDB:GNI_044810"/>
<protein>
    <submittedName>
        <fullName evidence="3">Transcriptional coactivator p15 (PC4)</fullName>
    </submittedName>
</protein>
<dbReference type="EMBL" id="AFNH02000343">
    <property type="protein sequence ID" value="EZG76508.1"/>
    <property type="molecule type" value="Genomic_DNA"/>
</dbReference>
<gene>
    <name evidence="3" type="ORF">GNI_044810</name>
</gene>
<evidence type="ECO:0000256" key="1">
    <source>
        <dbReference type="SAM" id="MobiDB-lite"/>
    </source>
</evidence>
<dbReference type="AlphaFoldDB" id="A0A023BA08"/>
<dbReference type="Proteomes" id="UP000019763">
    <property type="component" value="Unassembled WGS sequence"/>
</dbReference>
<feature type="region of interest" description="Disordered" evidence="1">
    <location>
        <begin position="1"/>
        <end position="54"/>
    </location>
</feature>
<organism evidence="3 4">
    <name type="scientific">Gregarina niphandrodes</name>
    <name type="common">Septate eugregarine</name>
    <dbReference type="NCBI Taxonomy" id="110365"/>
    <lineage>
        <taxon>Eukaryota</taxon>
        <taxon>Sar</taxon>
        <taxon>Alveolata</taxon>
        <taxon>Apicomplexa</taxon>
        <taxon>Conoidasida</taxon>
        <taxon>Gregarinasina</taxon>
        <taxon>Eugregarinorida</taxon>
        <taxon>Gregarinidae</taxon>
        <taxon>Gregarina</taxon>
    </lineage>
</organism>
<proteinExistence type="predicted"/>
<dbReference type="Pfam" id="PF02229">
    <property type="entry name" value="PC4"/>
    <property type="match status" value="1"/>
</dbReference>
<evidence type="ECO:0000313" key="3">
    <source>
        <dbReference type="EMBL" id="EZG76508.1"/>
    </source>
</evidence>
<dbReference type="SUPFAM" id="SSF54447">
    <property type="entry name" value="ssDNA-binding transcriptional regulator domain"/>
    <property type="match status" value="1"/>
</dbReference>
<dbReference type="Gene3D" id="2.30.31.10">
    <property type="entry name" value="Transcriptional Coactivator Pc4, Chain A"/>
    <property type="match status" value="1"/>
</dbReference>
<evidence type="ECO:0000259" key="2">
    <source>
        <dbReference type="Pfam" id="PF02229"/>
    </source>
</evidence>
<feature type="compositionally biased region" description="Low complexity" evidence="1">
    <location>
        <begin position="21"/>
        <end position="34"/>
    </location>
</feature>
<name>A0A023BA08_GRENI</name>
<feature type="compositionally biased region" description="Basic residues" evidence="1">
    <location>
        <begin position="10"/>
        <end position="20"/>
    </location>
</feature>
<dbReference type="InterPro" id="IPR009044">
    <property type="entry name" value="ssDNA-bd_transcriptional_reg"/>
</dbReference>
<keyword evidence="4" id="KW-1185">Reference proteome</keyword>
<dbReference type="InterPro" id="IPR003173">
    <property type="entry name" value="PC4_C"/>
</dbReference>
<dbReference type="GO" id="GO:0006355">
    <property type="term" value="P:regulation of DNA-templated transcription"/>
    <property type="evidence" value="ECO:0007669"/>
    <property type="project" value="InterPro"/>
</dbReference>
<sequence length="121" mass="13474">MASHKDPTKVKKSSSKKSKKTPTTQETPAAATPAPDEPQTKIETDGGSFDETEGVWSWSLNEDTKLTVKKFNGKPYVDLRKYWDGKPTKKGVSLPLPLFEKIRNWSMFDEALKSVGVNKSS</sequence>
<dbReference type="OrthoDB" id="309458at2759"/>
<feature type="domain" description="Transcriptional coactivator p15 (PC4) C-terminal" evidence="2">
    <location>
        <begin position="58"/>
        <end position="103"/>
    </location>
</feature>
<accession>A0A023BA08</accession>